<keyword evidence="2" id="KW-0812">Transmembrane</keyword>
<evidence type="ECO:0000256" key="2">
    <source>
        <dbReference type="SAM" id="Phobius"/>
    </source>
</evidence>
<name>A0A8T9CCX5_9HELO</name>
<comment type="caution">
    <text evidence="4">The sequence shown here is derived from an EMBL/GenBank/DDBJ whole genome shotgun (WGS) entry which is preliminary data.</text>
</comment>
<organism evidence="4 5">
    <name type="scientific">Lachnellula suecica</name>
    <dbReference type="NCBI Taxonomy" id="602035"/>
    <lineage>
        <taxon>Eukaryota</taxon>
        <taxon>Fungi</taxon>
        <taxon>Dikarya</taxon>
        <taxon>Ascomycota</taxon>
        <taxon>Pezizomycotina</taxon>
        <taxon>Leotiomycetes</taxon>
        <taxon>Helotiales</taxon>
        <taxon>Lachnaceae</taxon>
        <taxon>Lachnellula</taxon>
    </lineage>
</organism>
<feature type="domain" description="ATP-grasp" evidence="3">
    <location>
        <begin position="187"/>
        <end position="382"/>
    </location>
</feature>
<keyword evidence="5" id="KW-1185">Reference proteome</keyword>
<dbReference type="InterPro" id="IPR011761">
    <property type="entry name" value="ATP-grasp"/>
</dbReference>
<reference evidence="4 5" key="1">
    <citation type="submission" date="2018-05" db="EMBL/GenBank/DDBJ databases">
        <title>Genome sequencing and assembly of the regulated plant pathogen Lachnellula willkommii and related sister species for the development of diagnostic species identification markers.</title>
        <authorList>
            <person name="Giroux E."/>
            <person name="Bilodeau G."/>
        </authorList>
    </citation>
    <scope>NUCLEOTIDE SEQUENCE [LARGE SCALE GENOMIC DNA]</scope>
    <source>
        <strain evidence="4 5">CBS 268.59</strain>
    </source>
</reference>
<dbReference type="OrthoDB" id="186626at2759"/>
<dbReference type="GO" id="GO:0046872">
    <property type="term" value="F:metal ion binding"/>
    <property type="evidence" value="ECO:0007669"/>
    <property type="project" value="InterPro"/>
</dbReference>
<evidence type="ECO:0000313" key="5">
    <source>
        <dbReference type="Proteomes" id="UP000469558"/>
    </source>
</evidence>
<feature type="transmembrane region" description="Helical" evidence="2">
    <location>
        <begin position="20"/>
        <end position="43"/>
    </location>
</feature>
<dbReference type="PROSITE" id="PS50975">
    <property type="entry name" value="ATP_GRASP"/>
    <property type="match status" value="1"/>
</dbReference>
<evidence type="ECO:0000259" key="3">
    <source>
        <dbReference type="PROSITE" id="PS50975"/>
    </source>
</evidence>
<dbReference type="SUPFAM" id="SSF56059">
    <property type="entry name" value="Glutathione synthetase ATP-binding domain-like"/>
    <property type="match status" value="1"/>
</dbReference>
<dbReference type="EMBL" id="QGMK01000196">
    <property type="protein sequence ID" value="TVY83401.1"/>
    <property type="molecule type" value="Genomic_DNA"/>
</dbReference>
<keyword evidence="1" id="KW-0067">ATP-binding</keyword>
<dbReference type="Gene3D" id="3.40.50.20">
    <property type="match status" value="1"/>
</dbReference>
<dbReference type="AlphaFoldDB" id="A0A8T9CCX5"/>
<sequence length="489" mass="55133">MPLTIESPAYLHVLQNVSLIIIAISFIPLNTAILITSLVLAFASSFFKNATSAGPKHQSPYPAPKRILVTGVGMCKGLFLTRSFHKAGHVVIGADFEPQYIPVCGRFSSSLKRFYRLPPATGKGTYAESVLQIVEREKIDIWISCSGVKSAVEDGEAAEAVEQHTKCRAIQFGASLTQLLHEKPSFIQNTDILGLNVPETLLITSVEEGMAALKSAKEKKYILKIVGVEDPVRGDLTLLPLPSESSTRRHLSKFQPSVLRPFILQQFIQGPEYCTHSVIIRGRVAAFTACKSAELLMHYEPLPQSDPVFEALLEYTMKYAERMKSNMTGHFSVDILVDDRDSAKSFEDRLFPVECNPRAHTAVVNFGNQTELMVKAYLDVLSPTPADIGAFIPSSTVKHYWVGHDFITRMLLPVLALLQGTKSLEEVMERWREFLQHVLLWKDPTYDIHDPWPAWWLYCVYWPGIFFWSIVHKDWWSRCNVSTGRIFRC</sequence>
<accession>A0A8T9CCX5</accession>
<gene>
    <name evidence="4" type="ORF">LSUE1_G003238</name>
</gene>
<keyword evidence="2" id="KW-0472">Membrane</keyword>
<dbReference type="Gene3D" id="3.30.470.20">
    <property type="entry name" value="ATP-grasp fold, B domain"/>
    <property type="match status" value="1"/>
</dbReference>
<evidence type="ECO:0000313" key="4">
    <source>
        <dbReference type="EMBL" id="TVY83401.1"/>
    </source>
</evidence>
<proteinExistence type="predicted"/>
<keyword evidence="1" id="KW-0547">Nucleotide-binding</keyword>
<protein>
    <recommendedName>
        <fullName evidence="3">ATP-grasp domain-containing protein</fullName>
    </recommendedName>
</protein>
<dbReference type="GO" id="GO:0005524">
    <property type="term" value="F:ATP binding"/>
    <property type="evidence" value="ECO:0007669"/>
    <property type="project" value="UniProtKB-UniRule"/>
</dbReference>
<dbReference type="Proteomes" id="UP000469558">
    <property type="component" value="Unassembled WGS sequence"/>
</dbReference>
<evidence type="ECO:0000256" key="1">
    <source>
        <dbReference type="PROSITE-ProRule" id="PRU00409"/>
    </source>
</evidence>
<keyword evidence="2" id="KW-1133">Transmembrane helix</keyword>